<dbReference type="SUPFAM" id="SSF55729">
    <property type="entry name" value="Acyl-CoA N-acyltransferases (Nat)"/>
    <property type="match status" value="1"/>
</dbReference>
<comment type="caution">
    <text evidence="4">The sequence shown here is derived from an EMBL/GenBank/DDBJ whole genome shotgun (WGS) entry which is preliminary data.</text>
</comment>
<dbReference type="PANTHER" id="PTHR43877:SF2">
    <property type="entry name" value="AMINOALKYLPHOSPHONATE N-ACETYLTRANSFERASE-RELATED"/>
    <property type="match status" value="1"/>
</dbReference>
<evidence type="ECO:0000256" key="1">
    <source>
        <dbReference type="ARBA" id="ARBA00022679"/>
    </source>
</evidence>
<dbReference type="InterPro" id="IPR050832">
    <property type="entry name" value="Bact_Acetyltransf"/>
</dbReference>
<evidence type="ECO:0000313" key="4">
    <source>
        <dbReference type="EMBL" id="RIX60469.1"/>
    </source>
</evidence>
<accession>A0A3A1VHR1</accession>
<protein>
    <submittedName>
        <fullName evidence="4">GNAT family N-acetyltransferase</fullName>
    </submittedName>
</protein>
<sequence>MDPIIRLSEQRDLQGLVDLNNTVWNDKNAPASLHWESPEEYAGYNPPGSQLVCVLGDALCGYVSLKQPLKTPSNAHVVELVIAVNDRFRGLGIGRRLLDFAYEWGKANGKKKLSLRVMSTNEPAVSFYTKCGFGVQGKLVGEFFINGQYVDDILMYRMIE</sequence>
<dbReference type="InterPro" id="IPR016181">
    <property type="entry name" value="Acyl_CoA_acyltransferase"/>
</dbReference>
<evidence type="ECO:0000259" key="3">
    <source>
        <dbReference type="PROSITE" id="PS51186"/>
    </source>
</evidence>
<keyword evidence="1 4" id="KW-0808">Transferase</keyword>
<dbReference type="AlphaFoldDB" id="A0A3A1VHR1"/>
<organism evidence="4 5">
    <name type="scientific">Paenibacillus nanensis</name>
    <dbReference type="NCBI Taxonomy" id="393251"/>
    <lineage>
        <taxon>Bacteria</taxon>
        <taxon>Bacillati</taxon>
        <taxon>Bacillota</taxon>
        <taxon>Bacilli</taxon>
        <taxon>Bacillales</taxon>
        <taxon>Paenibacillaceae</taxon>
        <taxon>Paenibacillus</taxon>
    </lineage>
</organism>
<gene>
    <name evidence="4" type="ORF">D3P08_02615</name>
</gene>
<feature type="domain" description="N-acetyltransferase" evidence="3">
    <location>
        <begin position="3"/>
        <end position="160"/>
    </location>
</feature>
<dbReference type="GO" id="GO:0016747">
    <property type="term" value="F:acyltransferase activity, transferring groups other than amino-acyl groups"/>
    <property type="evidence" value="ECO:0007669"/>
    <property type="project" value="InterPro"/>
</dbReference>
<dbReference type="Proteomes" id="UP000266482">
    <property type="component" value="Unassembled WGS sequence"/>
</dbReference>
<dbReference type="Pfam" id="PF00583">
    <property type="entry name" value="Acetyltransf_1"/>
    <property type="match status" value="1"/>
</dbReference>
<dbReference type="PROSITE" id="PS51186">
    <property type="entry name" value="GNAT"/>
    <property type="match status" value="1"/>
</dbReference>
<dbReference type="EMBL" id="QXQA01000001">
    <property type="protein sequence ID" value="RIX60469.1"/>
    <property type="molecule type" value="Genomic_DNA"/>
</dbReference>
<dbReference type="InterPro" id="IPR000182">
    <property type="entry name" value="GNAT_dom"/>
</dbReference>
<name>A0A3A1VHR1_9BACL</name>
<evidence type="ECO:0000256" key="2">
    <source>
        <dbReference type="ARBA" id="ARBA00023315"/>
    </source>
</evidence>
<dbReference type="OrthoDB" id="9802340at2"/>
<keyword evidence="2" id="KW-0012">Acyltransferase</keyword>
<dbReference type="PANTHER" id="PTHR43877">
    <property type="entry name" value="AMINOALKYLPHOSPHONATE N-ACETYLTRANSFERASE-RELATED-RELATED"/>
    <property type="match status" value="1"/>
</dbReference>
<reference evidence="4 5" key="1">
    <citation type="submission" date="2018-09" db="EMBL/GenBank/DDBJ databases">
        <title>Paenibacillus aracenensis nov. sp. isolated from a cave in southern Spain.</title>
        <authorList>
            <person name="Jurado V."/>
            <person name="Gutierrez-Patricio S."/>
            <person name="Gonzalez-Pimentel J.L."/>
            <person name="Miller A.Z."/>
            <person name="Laiz L."/>
            <person name="Saiz-Jimenez C."/>
        </authorList>
    </citation>
    <scope>NUCLEOTIDE SEQUENCE [LARGE SCALE GENOMIC DNA]</scope>
    <source>
        <strain evidence="4 5">DSM 22867</strain>
    </source>
</reference>
<dbReference type="RefSeq" id="WP_119597844.1">
    <property type="nucleotide sequence ID" value="NZ_QXQA01000001.1"/>
</dbReference>
<proteinExistence type="predicted"/>
<dbReference type="CDD" id="cd04301">
    <property type="entry name" value="NAT_SF"/>
    <property type="match status" value="1"/>
</dbReference>
<evidence type="ECO:0000313" key="5">
    <source>
        <dbReference type="Proteomes" id="UP000266482"/>
    </source>
</evidence>
<dbReference type="Gene3D" id="3.40.630.30">
    <property type="match status" value="1"/>
</dbReference>
<keyword evidence="5" id="KW-1185">Reference proteome</keyword>